<keyword evidence="2" id="KW-1003">Cell membrane</keyword>
<dbReference type="NCBIfam" id="TIGR00374">
    <property type="entry name" value="flippase-like domain"/>
    <property type="match status" value="1"/>
</dbReference>
<dbReference type="GO" id="GO:0005886">
    <property type="term" value="C:plasma membrane"/>
    <property type="evidence" value="ECO:0007669"/>
    <property type="project" value="UniProtKB-SubCell"/>
</dbReference>
<dbReference type="EMBL" id="RKHY01000001">
    <property type="protein sequence ID" value="ROS39701.1"/>
    <property type="molecule type" value="Genomic_DNA"/>
</dbReference>
<dbReference type="Pfam" id="PF03706">
    <property type="entry name" value="LPG_synthase_TM"/>
    <property type="match status" value="1"/>
</dbReference>
<comment type="caution">
    <text evidence="8">The sequence shown here is derived from an EMBL/GenBank/DDBJ whole genome shotgun (WGS) entry which is preliminary data.</text>
</comment>
<evidence type="ECO:0000313" key="8">
    <source>
        <dbReference type="EMBL" id="ROS39701.1"/>
    </source>
</evidence>
<name>A0A3N2GSR5_9PSEU</name>
<feature type="region of interest" description="Disordered" evidence="6">
    <location>
        <begin position="293"/>
        <end position="312"/>
    </location>
</feature>
<sequence length="382" mass="39837">MRRRLFQALGLAAVLAIVVLTLRDRVPSPGEIGSALRQADARWLAVAAAAEFVSMGMFARQQRRLLTAFGVTLQRRRILALSYSRSAISISLPAGSAVSAAYAFQQFRAGGADRKSAAAVMVLSGVLSALGLALLYGTGALAAIHPAAGVVLVAVSVLVVTLIPRRFGPVAPRHWLLALAAATANWLGDLVCLIAAARAFGIGLGVLELATLYLAVQLVRQIPLTPGGIGVIEVSLLTGLVSAGAAEPAAAAAVLTYRLLSCWLIIPIGLACWAALRRASDVVDRAALDERRAGEDRPRLGEDGIPVAPGRDVRDEQPLHARVPRQLARLLAGQVHARRPVLRVGPGRLGQQDVDIADQVGERVAGPGVAGVGERAAGVPHP</sequence>
<dbReference type="Proteomes" id="UP000274843">
    <property type="component" value="Unassembled WGS sequence"/>
</dbReference>
<evidence type="ECO:0000256" key="2">
    <source>
        <dbReference type="ARBA" id="ARBA00022475"/>
    </source>
</evidence>
<feature type="transmembrane region" description="Helical" evidence="7">
    <location>
        <begin position="117"/>
        <end position="137"/>
    </location>
</feature>
<feature type="transmembrane region" description="Helical" evidence="7">
    <location>
        <begin position="143"/>
        <end position="163"/>
    </location>
</feature>
<feature type="compositionally biased region" description="Basic and acidic residues" evidence="6">
    <location>
        <begin position="293"/>
        <end position="302"/>
    </location>
</feature>
<reference evidence="8 9" key="1">
    <citation type="submission" date="2018-11" db="EMBL/GenBank/DDBJ databases">
        <title>Sequencing the genomes of 1000 actinobacteria strains.</title>
        <authorList>
            <person name="Klenk H.-P."/>
        </authorList>
    </citation>
    <scope>NUCLEOTIDE SEQUENCE [LARGE SCALE GENOMIC DNA]</scope>
    <source>
        <strain evidence="8 9">DSM 44348</strain>
    </source>
</reference>
<feature type="transmembrane region" description="Helical" evidence="7">
    <location>
        <begin position="231"/>
        <end position="251"/>
    </location>
</feature>
<evidence type="ECO:0000256" key="1">
    <source>
        <dbReference type="ARBA" id="ARBA00004651"/>
    </source>
</evidence>
<gene>
    <name evidence="8" type="ORF">EDD35_2011</name>
</gene>
<dbReference type="AlphaFoldDB" id="A0A3N2GSR5"/>
<dbReference type="PANTHER" id="PTHR39087:SF2">
    <property type="entry name" value="UPF0104 MEMBRANE PROTEIN MJ1595"/>
    <property type="match status" value="1"/>
</dbReference>
<feature type="transmembrane region" description="Helical" evidence="7">
    <location>
        <begin position="41"/>
        <end position="59"/>
    </location>
</feature>
<keyword evidence="3 7" id="KW-0812">Transmembrane</keyword>
<evidence type="ECO:0000256" key="4">
    <source>
        <dbReference type="ARBA" id="ARBA00022989"/>
    </source>
</evidence>
<keyword evidence="4 7" id="KW-1133">Transmembrane helix</keyword>
<feature type="transmembrane region" description="Helical" evidence="7">
    <location>
        <begin position="202"/>
        <end position="219"/>
    </location>
</feature>
<feature type="transmembrane region" description="Helical" evidence="7">
    <location>
        <begin position="257"/>
        <end position="276"/>
    </location>
</feature>
<evidence type="ECO:0000256" key="3">
    <source>
        <dbReference type="ARBA" id="ARBA00022692"/>
    </source>
</evidence>
<dbReference type="PANTHER" id="PTHR39087">
    <property type="entry name" value="UPF0104 MEMBRANE PROTEIN MJ1595"/>
    <property type="match status" value="1"/>
</dbReference>
<accession>A0A3N2GSR5</accession>
<evidence type="ECO:0000256" key="6">
    <source>
        <dbReference type="SAM" id="MobiDB-lite"/>
    </source>
</evidence>
<evidence type="ECO:0000313" key="9">
    <source>
        <dbReference type="Proteomes" id="UP000274843"/>
    </source>
</evidence>
<protein>
    <recommendedName>
        <fullName evidence="10">Integral membrane protein</fullName>
    </recommendedName>
</protein>
<proteinExistence type="predicted"/>
<evidence type="ECO:0008006" key="10">
    <source>
        <dbReference type="Google" id="ProtNLM"/>
    </source>
</evidence>
<keyword evidence="5 7" id="KW-0472">Membrane</keyword>
<organism evidence="8 9">
    <name type="scientific">Amycolatopsis thermoflava</name>
    <dbReference type="NCBI Taxonomy" id="84480"/>
    <lineage>
        <taxon>Bacteria</taxon>
        <taxon>Bacillati</taxon>
        <taxon>Actinomycetota</taxon>
        <taxon>Actinomycetes</taxon>
        <taxon>Pseudonocardiales</taxon>
        <taxon>Pseudonocardiaceae</taxon>
        <taxon>Amycolatopsis</taxon>
        <taxon>Amycolatopsis methanolica group</taxon>
    </lineage>
</organism>
<evidence type="ECO:0000256" key="5">
    <source>
        <dbReference type="ARBA" id="ARBA00023136"/>
    </source>
</evidence>
<keyword evidence="9" id="KW-1185">Reference proteome</keyword>
<evidence type="ECO:0000256" key="7">
    <source>
        <dbReference type="SAM" id="Phobius"/>
    </source>
</evidence>
<comment type="subcellular location">
    <subcellularLocation>
        <location evidence="1">Cell membrane</location>
        <topology evidence="1">Multi-pass membrane protein</topology>
    </subcellularLocation>
</comment>
<dbReference type="InterPro" id="IPR022791">
    <property type="entry name" value="L-PG_synthase/AglD"/>
</dbReference>